<dbReference type="Proteomes" id="UP000190813">
    <property type="component" value="Unassembled WGS sequence"/>
</dbReference>
<sequence length="911" mass="106186">MSETTQHSFLNKIVDSLLQQDKPLHAYTFILPGKRPAVFIKKILAEKQYEGILPKFQTIDELITEISGLQQISGIPLWLFAYKTYRKIDAKEDIQSFLKWFPTLLKDWDDMLKFSKSDTPVLEFMLSDERIKNWGELLGEDKPHRRNLNFWQKMNSFLPLLKKELLQENLATPGIIHEKVKETVSHFAETTKLQLVFCGFNAFTPVEEKLVRNLLQWDKALCFFQADEYYIKDRRQEAGKFLREHQHWKEFNEYRPFSWIENHFSENKNIQVFEVSGNIAQTKLLPHILDDLRKRNPELSNTAVVLLDENLLPPTLESLQHLVKSLNITMGFPLKNLSFSVAMKKLFYLQKQLDKNSSSYYYADLVPLLEELPYKKEDEPIIKGFLEQLEERNLVYISRKLFNELLGGISYINLLIKPNDPKVYLDTLIDFCISCKFEKINDIDYENISSFEKAFISLKNQLQQYDFLIDIITLEVLVNQLVSTETIDFEGEPLSGLQLMGLLETRLLNFENVIMLSINEGKLPLGRTQNTYLPFDVRRNFGMNTFLENDSIYAYHFYRLIQEAKNVYMLFNGLTSGVNIGEKSRFITQIEMESQHHIQNYVVDSSSEPVSQEPIRIRKTPVVLEKLELWKQKVSPSHLNAYLYNPMDFYLNQILNTRLPDELEEEISVRNFGNLVHYTLDYLYQSLLNRKLTTADLKQAQNKVEESLDYVIVEKLKHSPDYYKRGMNYIHKSVAKRTLQNIIQKDLDDVEQGNSLEILALEHNIYADFYLDDQQQDKISFNGFADRIDRFNGALRIIDYKSAKAGDLNVKSNPKKDEDTQLFDKKYKQEVQLSIYAHCALTSGAFPDQEVQCGIWSFVAPDEGPKMLNISGDSYISKSDLELPMKSVKSIILDILNPEKDFVEEDSTGWG</sequence>
<comment type="caution">
    <text evidence="2">The sequence shown here is derived from an EMBL/GenBank/DDBJ whole genome shotgun (WGS) entry which is preliminary data.</text>
</comment>
<dbReference type="SUPFAM" id="SSF52540">
    <property type="entry name" value="P-loop containing nucleoside triphosphate hydrolases"/>
    <property type="match status" value="1"/>
</dbReference>
<dbReference type="EMBL" id="MAHX01000005">
    <property type="protein sequence ID" value="OPC68105.1"/>
    <property type="molecule type" value="Genomic_DNA"/>
</dbReference>
<dbReference type="RefSeq" id="WP_078770703.1">
    <property type="nucleotide sequence ID" value="NZ_CBCSBR010000016.1"/>
</dbReference>
<name>A0A1T3MU34_9FLAO</name>
<dbReference type="Gene3D" id="3.90.320.10">
    <property type="match status" value="1"/>
</dbReference>
<dbReference type="InterPro" id="IPR011604">
    <property type="entry name" value="PDDEXK-like_dom_sf"/>
</dbReference>
<evidence type="ECO:0000259" key="1">
    <source>
        <dbReference type="Pfam" id="PF12705"/>
    </source>
</evidence>
<dbReference type="InterPro" id="IPR038726">
    <property type="entry name" value="PDDEXK_AddAB-type"/>
</dbReference>
<reference evidence="2 3" key="1">
    <citation type="submission" date="2016-06" db="EMBL/GenBank/DDBJ databases">
        <title>Revisiting the taxonomy of the Elizabethkingia Genus based on Whole-Genome Sequencing, Optical Mapping, and MALDI-TOF.</title>
        <authorList>
            <person name="Nicholson A.C."/>
        </authorList>
    </citation>
    <scope>NUCLEOTIDE SEQUENCE [LARGE SCALE GENOMIC DNA]</scope>
    <source>
        <strain evidence="2 3">G4070</strain>
    </source>
</reference>
<gene>
    <name evidence="2" type="ORF">BAZ10_13030</name>
</gene>
<protein>
    <recommendedName>
        <fullName evidence="1">PD-(D/E)XK endonuclease-like domain-containing protein</fullName>
    </recommendedName>
</protein>
<feature type="domain" description="PD-(D/E)XK endonuclease-like" evidence="1">
    <location>
        <begin position="634"/>
        <end position="858"/>
    </location>
</feature>
<organism evidence="2 3">
    <name type="scientific">Elizabethkingia occulta</name>
    <dbReference type="NCBI Taxonomy" id="1867263"/>
    <lineage>
        <taxon>Bacteria</taxon>
        <taxon>Pseudomonadati</taxon>
        <taxon>Bacteroidota</taxon>
        <taxon>Flavobacteriia</taxon>
        <taxon>Flavobacteriales</taxon>
        <taxon>Weeksellaceae</taxon>
        <taxon>Elizabethkingia</taxon>
    </lineage>
</organism>
<evidence type="ECO:0000313" key="2">
    <source>
        <dbReference type="EMBL" id="OPC68105.1"/>
    </source>
</evidence>
<accession>A0A1T3MU34</accession>
<dbReference type="Pfam" id="PF12705">
    <property type="entry name" value="PDDEXK_1"/>
    <property type="match status" value="1"/>
</dbReference>
<evidence type="ECO:0000313" key="3">
    <source>
        <dbReference type="Proteomes" id="UP000190813"/>
    </source>
</evidence>
<proteinExistence type="predicted"/>
<dbReference type="AlphaFoldDB" id="A0A1T3MU34"/>
<keyword evidence="3" id="KW-1185">Reference proteome</keyword>
<dbReference type="InterPro" id="IPR027417">
    <property type="entry name" value="P-loop_NTPase"/>
</dbReference>